<reference evidence="1 2" key="1">
    <citation type="journal article" date="2014" name="PLoS Genet.">
        <title>Phylogenetically driven sequencing of extremely halophilic archaea reveals strategies for static and dynamic osmo-response.</title>
        <authorList>
            <person name="Becker E.A."/>
            <person name="Seitzer P.M."/>
            <person name="Tritt A."/>
            <person name="Larsen D."/>
            <person name="Krusor M."/>
            <person name="Yao A.I."/>
            <person name="Wu D."/>
            <person name="Madern D."/>
            <person name="Eisen J.A."/>
            <person name="Darling A.E."/>
            <person name="Facciotti M.T."/>
        </authorList>
    </citation>
    <scope>NUCLEOTIDE SEQUENCE [LARGE SCALE GENOMIC DNA]</scope>
    <source>
        <strain evidence="1 2">DSM 5350</strain>
    </source>
</reference>
<dbReference type="OrthoDB" id="165777at2157"/>
<dbReference type="STRING" id="1227455.C449_11973"/>
<dbReference type="PATRIC" id="fig|1227455.4.peg.2456"/>
<evidence type="ECO:0000313" key="1">
    <source>
        <dbReference type="EMBL" id="EMA44243.1"/>
    </source>
</evidence>
<name>M0MFU7_9EURY</name>
<organism evidence="1 2">
    <name type="scientific">Halococcus saccharolyticus DSM 5350</name>
    <dbReference type="NCBI Taxonomy" id="1227455"/>
    <lineage>
        <taxon>Archaea</taxon>
        <taxon>Methanobacteriati</taxon>
        <taxon>Methanobacteriota</taxon>
        <taxon>Stenosarchaea group</taxon>
        <taxon>Halobacteria</taxon>
        <taxon>Halobacteriales</taxon>
        <taxon>Halococcaceae</taxon>
        <taxon>Halococcus</taxon>
    </lineage>
</organism>
<dbReference type="Proteomes" id="UP000011669">
    <property type="component" value="Unassembled WGS sequence"/>
</dbReference>
<keyword evidence="2" id="KW-1185">Reference proteome</keyword>
<gene>
    <name evidence="1" type="ORF">C449_11973</name>
</gene>
<protein>
    <submittedName>
        <fullName evidence="1">Uncharacterized protein</fullName>
    </submittedName>
</protein>
<accession>M0MFU7</accession>
<dbReference type="EMBL" id="AOMD01000025">
    <property type="protein sequence ID" value="EMA44243.1"/>
    <property type="molecule type" value="Genomic_DNA"/>
</dbReference>
<proteinExistence type="predicted"/>
<sequence length="74" mass="7806">MGGTDREACGRCAMTSVTEVAADGENAEDETTDPFAGARIELSETELRSVSPAAWLAGAKRRIDAVATRLTYGK</sequence>
<comment type="caution">
    <text evidence="1">The sequence shown here is derived from an EMBL/GenBank/DDBJ whole genome shotgun (WGS) entry which is preliminary data.</text>
</comment>
<dbReference type="InParanoid" id="M0MFU7"/>
<evidence type="ECO:0000313" key="2">
    <source>
        <dbReference type="Proteomes" id="UP000011669"/>
    </source>
</evidence>
<dbReference type="InterPro" id="IPR058320">
    <property type="entry name" value="DUF8007"/>
</dbReference>
<dbReference type="AlphaFoldDB" id="M0MFU7"/>
<dbReference type="Pfam" id="PF26029">
    <property type="entry name" value="DUF8007"/>
    <property type="match status" value="1"/>
</dbReference>
<dbReference type="RefSeq" id="WP_006078255.1">
    <property type="nucleotide sequence ID" value="NZ_AOMD01000025.1"/>
</dbReference>